<evidence type="ECO:0000313" key="5">
    <source>
        <dbReference type="EMBL" id="NYZ20595.1"/>
    </source>
</evidence>
<evidence type="ECO:0000313" key="6">
    <source>
        <dbReference type="Proteomes" id="UP000584642"/>
    </source>
</evidence>
<comment type="caution">
    <text evidence="5">The sequence shown here is derived from an EMBL/GenBank/DDBJ whole genome shotgun (WGS) entry which is preliminary data.</text>
</comment>
<dbReference type="PANTHER" id="PTHR30290">
    <property type="entry name" value="PERIPLASMIC BINDING COMPONENT OF ABC TRANSPORTER"/>
    <property type="match status" value="1"/>
</dbReference>
<evidence type="ECO:0000256" key="2">
    <source>
        <dbReference type="ARBA" id="ARBA00005695"/>
    </source>
</evidence>
<accession>A0ABX2T8G5</accession>
<dbReference type="CDD" id="cd08500">
    <property type="entry name" value="PBP2_NikA_DppA_OppA_like_4"/>
    <property type="match status" value="1"/>
</dbReference>
<gene>
    <name evidence="5" type="ORF">HND93_12810</name>
</gene>
<feature type="signal peptide" evidence="3">
    <location>
        <begin position="1"/>
        <end position="21"/>
    </location>
</feature>
<protein>
    <submittedName>
        <fullName evidence="5">ABC transporter substrate-binding protein</fullName>
    </submittedName>
</protein>
<keyword evidence="6" id="KW-1185">Reference proteome</keyword>
<dbReference type="RefSeq" id="WP_180282362.1">
    <property type="nucleotide sequence ID" value="NZ_JABFDB010000008.1"/>
</dbReference>
<evidence type="ECO:0000256" key="3">
    <source>
        <dbReference type="SAM" id="SignalP"/>
    </source>
</evidence>
<dbReference type="Gene3D" id="3.10.105.10">
    <property type="entry name" value="Dipeptide-binding Protein, Domain 3"/>
    <property type="match status" value="1"/>
</dbReference>
<dbReference type="PANTHER" id="PTHR30290:SF62">
    <property type="entry name" value="OLIGOPEPTIDE ABC TRANSPORTER, PERIPLASMIC OLIGOPEPTIDE-BINDING PROTEIN"/>
    <property type="match status" value="1"/>
</dbReference>
<evidence type="ECO:0000259" key="4">
    <source>
        <dbReference type="Pfam" id="PF00496"/>
    </source>
</evidence>
<reference evidence="5 6" key="1">
    <citation type="submission" date="2020-05" db="EMBL/GenBank/DDBJ databases">
        <title>Azospirillum oleiclasticum sp. nov, a nitrogen-fixing and heavy crude oil-emulsifying bacterium isolated from the crude oil of Yumen Oilfield.</title>
        <authorList>
            <person name="Wu D."/>
            <person name="Cai M."/>
            <person name="Zhang X."/>
        </authorList>
    </citation>
    <scope>NUCLEOTIDE SEQUENCE [LARGE SCALE GENOMIC DNA]</scope>
    <source>
        <strain evidence="5 6">ROY-1-1-2</strain>
    </source>
</reference>
<evidence type="ECO:0000256" key="1">
    <source>
        <dbReference type="ARBA" id="ARBA00004418"/>
    </source>
</evidence>
<dbReference type="Proteomes" id="UP000584642">
    <property type="component" value="Unassembled WGS sequence"/>
</dbReference>
<feature type="chain" id="PRO_5047544651" evidence="3">
    <location>
        <begin position="22"/>
        <end position="652"/>
    </location>
</feature>
<feature type="domain" description="Solute-binding protein family 5" evidence="4">
    <location>
        <begin position="99"/>
        <end position="529"/>
    </location>
</feature>
<dbReference type="Pfam" id="PF00496">
    <property type="entry name" value="SBP_bac_5"/>
    <property type="match status" value="1"/>
</dbReference>
<organism evidence="5 6">
    <name type="scientific">Azospirillum oleiclasticum</name>
    <dbReference type="NCBI Taxonomy" id="2735135"/>
    <lineage>
        <taxon>Bacteria</taxon>
        <taxon>Pseudomonadati</taxon>
        <taxon>Pseudomonadota</taxon>
        <taxon>Alphaproteobacteria</taxon>
        <taxon>Rhodospirillales</taxon>
        <taxon>Azospirillaceae</taxon>
        <taxon>Azospirillum</taxon>
    </lineage>
</organism>
<proteinExistence type="inferred from homology"/>
<comment type="subcellular location">
    <subcellularLocation>
        <location evidence="1">Periplasm</location>
    </subcellularLocation>
</comment>
<name>A0ABX2T8G5_9PROT</name>
<comment type="similarity">
    <text evidence="2">Belongs to the bacterial solute-binding protein 5 family.</text>
</comment>
<dbReference type="SUPFAM" id="SSF53850">
    <property type="entry name" value="Periplasmic binding protein-like II"/>
    <property type="match status" value="1"/>
</dbReference>
<sequence>MCPLAAAAFALVLCLPVAAVAQAFYRESPELTARVRDGALPPLEKRLPRNPLLLSVEDEIGRYGGTWTQAMVGNGDSALIYRSIDYEHLVRWDPAWRRVIPNVAQSFQVSADAMTYTFRLRPGLRWSDGAPYTADDIRFWFEDVLLSPDMDLPEPTWLPKPAGAVRLEIDDPYTVRFVFAQPNGLFLPALASGSDVSAGTAFPRHALMRYHKRYNPEGADAEAKAEGLADWRELFMLRAGVRSGRSDPTSLLRRPVADAIDRVERAVPVPTLCAWVIDRLEPGSPPRLVAERNPYYWKIDPAGHQLPYIDRAEFLLAGSQEEFAGFLRDRRIGMQARHVVAPAIQAELQRYLDGGYRAIALQSSESNTVPIYLNLTHADPVLRALFGDRGFRIALSQAIDRRAIIDTVYGGEGEPFQVAPRRESRFFDETLALQHTTQDLEAANATLDRLGLVRGADGVRRLPDGRRLGFVVMVRLDRPHHEQALAMVGRDWQRIGVEISLERRDRAELVKIMQTNGFDAMIGSTDGGMDSIREAYAFIPVMRANSTYAPLWARWSADPAAPGAIEPPPAVLRQMDLFAALQRTPDPDEQDRLMRSILGITAEQFPTIGISSHPGYKALARRDFHNVPRSMPEAWAYPTPAPSNTAQYFIAP</sequence>
<dbReference type="Gene3D" id="3.40.190.10">
    <property type="entry name" value="Periplasmic binding protein-like II"/>
    <property type="match status" value="1"/>
</dbReference>
<dbReference type="InterPro" id="IPR039424">
    <property type="entry name" value="SBP_5"/>
</dbReference>
<keyword evidence="3" id="KW-0732">Signal</keyword>
<dbReference type="InterPro" id="IPR000914">
    <property type="entry name" value="SBP_5_dom"/>
</dbReference>
<dbReference type="EMBL" id="JABFDB010000008">
    <property type="protein sequence ID" value="NYZ20595.1"/>
    <property type="molecule type" value="Genomic_DNA"/>
</dbReference>